<organism evidence="3 4">
    <name type="scientific">Candidatus Magasanikbacteria bacterium GW2011_GWA2_41_55</name>
    <dbReference type="NCBI Taxonomy" id="1619038"/>
    <lineage>
        <taxon>Bacteria</taxon>
        <taxon>Candidatus Magasanikiibacteriota</taxon>
    </lineage>
</organism>
<accession>A0A0G0WIB2</accession>
<reference evidence="3 4" key="1">
    <citation type="journal article" date="2015" name="Nature">
        <title>rRNA introns, odd ribosomes, and small enigmatic genomes across a large radiation of phyla.</title>
        <authorList>
            <person name="Brown C.T."/>
            <person name="Hug L.A."/>
            <person name="Thomas B.C."/>
            <person name="Sharon I."/>
            <person name="Castelle C.J."/>
            <person name="Singh A."/>
            <person name="Wilkins M.J."/>
            <person name="Williams K.H."/>
            <person name="Banfield J.F."/>
        </authorList>
    </citation>
    <scope>NUCLEOTIDE SEQUENCE [LARGE SCALE GENOMIC DNA]</scope>
</reference>
<dbReference type="Proteomes" id="UP000034299">
    <property type="component" value="Unassembled WGS sequence"/>
</dbReference>
<evidence type="ECO:0000313" key="4">
    <source>
        <dbReference type="Proteomes" id="UP000034299"/>
    </source>
</evidence>
<feature type="compositionally biased region" description="Basic residues" evidence="1">
    <location>
        <begin position="42"/>
        <end position="58"/>
    </location>
</feature>
<feature type="transmembrane region" description="Helical" evidence="2">
    <location>
        <begin position="1060"/>
        <end position="1082"/>
    </location>
</feature>
<comment type="caution">
    <text evidence="3">The sequence shown here is derived from an EMBL/GenBank/DDBJ whole genome shotgun (WGS) entry which is preliminary data.</text>
</comment>
<keyword evidence="2" id="KW-0472">Membrane</keyword>
<keyword evidence="2" id="KW-0812">Transmembrane</keyword>
<sequence>MPSKSDKIDGGGHDDFKAKLEVELAAMKATDDTFEDSEGKKNAWKKKKEGALKKKRKPRQSEAEVAAQADVQVIVSVVPEVAPQPEPPTQSQVETEAMPSPKEVPYKDFLIAKEAARPQSRPFDEADAEKLVQAMGFSNKVEEQPKAAPLETVSQPKREKNIELWKKSSLRDQVTKEQKEAVERFIQKEKDHPWTCLDEMLRILSTKNDQNVFINEQELKKALEEAKLRLAGFKKIYEALGYDTPEAQVRAIYKKVSNNGQHDFVSDFDKIKQAHIEVLTEMKERLVGVRRGLMKKFPGGLVVRGSTKTVDGSEEYRANLDSNASLFLFNKILGFEGQDAGEEEKKYLEKTSYIDYDKQPAKGGIHLDISPRLQGAWMKGDELYFDHHGGSSSRKSSAAEIIYQSFSKGRLLDHLNNQEKTALDRLMQFTTALDSYTLPTGTRAKINWQTVWAGSDKTLFGAALFLQNDLPIEDLFEFFKNHDLEEALVRPLDNLKDTCLTRVNQLRKDKKVAESKEKIDHFFQILNGPKAPKAKAVDSRLGKIVVMAQESREDKLPSGFQAAALAQGFDGILTWEPKSHKWFLAVGARQKITKEMADTIGEGEWVRESMIKKERGKAAGISLGDLLEKLGVDLNNLEVYDGALAQAINRDKKMVTKIKPVPAAEVVASYVSAPAAPEASAESFAPAGIIDSLKQPRIELENPKFKVGDLVKLKDSSKLTGIRFGKSRIIGGELVSGVNFYEIEGVAGRKFPEEEIELVAETAPTEAPRSSAVETHATVPLPPAASTETVASAPETAEEIIDVATAKNTLDAERQEYIETYQDFLRFKGKPSLISRLRKGVRGLFKGGQEAAMAGLNEEARQEIIAAREKYLQAKINYARSLYQEKARELTQEGKSPEEIAEALKQFGQSEIFEKLVIGEEQVLQAVCAAEWPLMEKGLLRRGFDAWVKLPLPARLLITTTVLTGTLVAGGAIGVSAVAATAGIRFARGLAGALFGQGISKAVGSFLSGRIAKETGARTEEARSETGIALANEKFDALNILTEKYHKIFEDKIKKDKRKLLIQTAAAIGAGVGASLGLGWLAEATIGPGVGIHSEKTPMPAAALAEGKGLEQIIADVKARGQNLIDELTKQAQEAAEATRLEHVNELALLQKNEGVIHVLSRQLEDDPTRFGYSGNLEDAKALHGWARHLAGEISIKDGYWDPSQHAQKWFVYDSAKPMLFVLSGDAEKGFHIDNRCRDCRTNGAGVFRSAIALGIMVRAGARSYAYAGGRFESSARVGSTVWH</sequence>
<protein>
    <submittedName>
        <fullName evidence="3">Uncharacterized protein</fullName>
    </submittedName>
</protein>
<evidence type="ECO:0000256" key="2">
    <source>
        <dbReference type="SAM" id="Phobius"/>
    </source>
</evidence>
<feature type="region of interest" description="Disordered" evidence="1">
    <location>
        <begin position="80"/>
        <end position="101"/>
    </location>
</feature>
<evidence type="ECO:0000256" key="1">
    <source>
        <dbReference type="SAM" id="MobiDB-lite"/>
    </source>
</evidence>
<gene>
    <name evidence="3" type="ORF">UU69_C0028G0003</name>
</gene>
<proteinExistence type="predicted"/>
<keyword evidence="2" id="KW-1133">Transmembrane helix</keyword>
<evidence type="ECO:0000313" key="3">
    <source>
        <dbReference type="EMBL" id="KKS12639.1"/>
    </source>
</evidence>
<dbReference type="EMBL" id="LCBP01000028">
    <property type="protein sequence ID" value="KKS12639.1"/>
    <property type="molecule type" value="Genomic_DNA"/>
</dbReference>
<feature type="region of interest" description="Disordered" evidence="1">
    <location>
        <begin position="29"/>
        <end position="66"/>
    </location>
</feature>
<feature type="transmembrane region" description="Helical" evidence="2">
    <location>
        <begin position="956"/>
        <end position="980"/>
    </location>
</feature>
<name>A0A0G0WIB2_9BACT</name>